<dbReference type="EMBL" id="JMQM01000004">
    <property type="protein sequence ID" value="KFB08034.1"/>
    <property type="molecule type" value="Genomic_DNA"/>
</dbReference>
<reference evidence="1 2" key="1">
    <citation type="submission" date="2014-05" db="EMBL/GenBank/DDBJ databases">
        <title>Draft Genome Sequence of Nitratireductor basaltis Strain UMTGB225, A Marine Bacterium Isolated from Green Barrel Tunicate.</title>
        <authorList>
            <person name="Gan H.Y."/>
        </authorList>
    </citation>
    <scope>NUCLEOTIDE SEQUENCE [LARGE SCALE GENOMIC DNA]</scope>
    <source>
        <strain evidence="1 2">UMTGB225</strain>
    </source>
</reference>
<keyword evidence="2" id="KW-1185">Reference proteome</keyword>
<proteinExistence type="predicted"/>
<accession>A0A084U4Z8</accession>
<sequence>MIAWSDSCPKLRLASTRGLTTPPTSGCHSVGGSIETAVADRTTFNLVYRYSDYGTEDFDVIGFEVDPSAHTVRAGLKCKLM</sequence>
<dbReference type="AlphaFoldDB" id="A0A084U4Z8"/>
<evidence type="ECO:0000313" key="1">
    <source>
        <dbReference type="EMBL" id="KFB08034.1"/>
    </source>
</evidence>
<comment type="caution">
    <text evidence="1">The sequence shown here is derived from an EMBL/GenBank/DDBJ whole genome shotgun (WGS) entry which is preliminary data.</text>
</comment>
<protein>
    <submittedName>
        <fullName evidence="1">Outer membrane protein</fullName>
    </submittedName>
</protein>
<dbReference type="Proteomes" id="UP000053675">
    <property type="component" value="Unassembled WGS sequence"/>
</dbReference>
<organism evidence="1 2">
    <name type="scientific">Nitratireductor basaltis</name>
    <dbReference type="NCBI Taxonomy" id="472175"/>
    <lineage>
        <taxon>Bacteria</taxon>
        <taxon>Pseudomonadati</taxon>
        <taxon>Pseudomonadota</taxon>
        <taxon>Alphaproteobacteria</taxon>
        <taxon>Hyphomicrobiales</taxon>
        <taxon>Phyllobacteriaceae</taxon>
        <taxon>Nitratireductor</taxon>
    </lineage>
</organism>
<gene>
    <name evidence="1" type="ORF">EL18_03494</name>
</gene>
<name>A0A084U4Z8_9HYPH</name>
<evidence type="ECO:0000313" key="2">
    <source>
        <dbReference type="Proteomes" id="UP000053675"/>
    </source>
</evidence>